<reference evidence="3" key="1">
    <citation type="submission" date="2020-02" db="EMBL/GenBank/DDBJ databases">
        <authorList>
            <person name="Meier V. D."/>
        </authorList>
    </citation>
    <scope>NUCLEOTIDE SEQUENCE</scope>
    <source>
        <strain evidence="3">AVDCRST_MAG53</strain>
    </source>
</reference>
<evidence type="ECO:0000313" key="3">
    <source>
        <dbReference type="EMBL" id="CAA9485584.1"/>
    </source>
</evidence>
<dbReference type="InterPro" id="IPR004147">
    <property type="entry name" value="ABC1_dom"/>
</dbReference>
<dbReference type="AlphaFoldDB" id="A0A6J4S053"/>
<dbReference type="InterPro" id="IPR050154">
    <property type="entry name" value="UbiB_kinase"/>
</dbReference>
<proteinExistence type="inferred from homology"/>
<dbReference type="InterPro" id="IPR006311">
    <property type="entry name" value="TAT_signal"/>
</dbReference>
<dbReference type="EMBL" id="CADCVR010000032">
    <property type="protein sequence ID" value="CAA9485584.1"/>
    <property type="molecule type" value="Genomic_DNA"/>
</dbReference>
<protein>
    <recommendedName>
        <fullName evidence="2">ABC1 atypical kinase-like domain-containing protein</fullName>
    </recommendedName>
</protein>
<evidence type="ECO:0000259" key="2">
    <source>
        <dbReference type="Pfam" id="PF03109"/>
    </source>
</evidence>
<feature type="domain" description="ABC1 atypical kinase-like" evidence="2">
    <location>
        <begin position="64"/>
        <end position="290"/>
    </location>
</feature>
<dbReference type="SUPFAM" id="SSF56112">
    <property type="entry name" value="Protein kinase-like (PK-like)"/>
    <property type="match status" value="1"/>
</dbReference>
<organism evidence="3">
    <name type="scientific">uncultured Solirubrobacteraceae bacterium</name>
    <dbReference type="NCBI Taxonomy" id="1162706"/>
    <lineage>
        <taxon>Bacteria</taxon>
        <taxon>Bacillati</taxon>
        <taxon>Actinomycetota</taxon>
        <taxon>Thermoleophilia</taxon>
        <taxon>Solirubrobacterales</taxon>
        <taxon>Solirubrobacteraceae</taxon>
        <taxon>environmental samples</taxon>
    </lineage>
</organism>
<dbReference type="PROSITE" id="PS51318">
    <property type="entry name" value="TAT"/>
    <property type="match status" value="1"/>
</dbReference>
<dbReference type="Pfam" id="PF03109">
    <property type="entry name" value="ABC1"/>
    <property type="match status" value="1"/>
</dbReference>
<gene>
    <name evidence="3" type="ORF">AVDCRST_MAG53-974</name>
</gene>
<dbReference type="InterPro" id="IPR011009">
    <property type="entry name" value="Kinase-like_dom_sf"/>
</dbReference>
<dbReference type="PANTHER" id="PTHR10566:SF113">
    <property type="entry name" value="PROTEIN ACTIVITY OF BC1 COMPLEX KINASE 7, CHLOROPLASTIC"/>
    <property type="match status" value="1"/>
</dbReference>
<name>A0A6J4S053_9ACTN</name>
<sequence>MATDPRRDALRALADTGLRLARGTTTARLALAGLRDVVDPATLSPEFRGRAVEQMERAHAEATQELSFDEVEKALSDAWGEPSGEVLDELDPEPVARTPAAQVHRGVHEGADVAVKVLRPGLPDQVRSDLNLLETLIRPLGAVFPSMAAGLLLREVRERVLDELDLEHVASTQRAFARALRRHEQLHVPAPVSSLCHERVLVSAWIDGTPVGELTDPGQRAAAARALVLFHVGSARFGTVHADPHPADAVRMADGRFAFLDFGATRQMSATRVDEGLIALDAFLAQDAETLGASLELLGWLPAEVGATTLVLGQDILAGRLDGPSRMDASALVETGKRAAAHAEALWPLAQVTSVPPEDLWPLRMLVGLATLLARLDVEEDWPALYGQAAQDGW</sequence>
<evidence type="ECO:0000256" key="1">
    <source>
        <dbReference type="ARBA" id="ARBA00009670"/>
    </source>
</evidence>
<accession>A0A6J4S053</accession>
<dbReference type="PANTHER" id="PTHR10566">
    <property type="entry name" value="CHAPERONE-ACTIVITY OF BC1 COMPLEX CABC1 -RELATED"/>
    <property type="match status" value="1"/>
</dbReference>
<comment type="similarity">
    <text evidence="1">Belongs to the protein kinase superfamily. ADCK protein kinase family.</text>
</comment>